<sequence length="147" mass="16888">MKKKTFIFMVSAFLLYLVLVISLEFVTLKISSLGDINIIFYLMFGLSQLIIAGILSFVCYFLVKFRNHKFYRILMPIFFTVLFVAGGFMVYGSLLTEVVISNPAQQAELDILKLGRDLFQLGIELFIISLFSFGMTIGIYESFLDWK</sequence>
<keyword evidence="1" id="KW-1133">Transmembrane helix</keyword>
<proteinExistence type="predicted"/>
<evidence type="ECO:0000313" key="3">
    <source>
        <dbReference type="Proteomes" id="UP000290909"/>
    </source>
</evidence>
<feature type="transmembrane region" description="Helical" evidence="1">
    <location>
        <begin position="38"/>
        <end position="63"/>
    </location>
</feature>
<keyword evidence="3" id="KW-1185">Reference proteome</keyword>
<dbReference type="EMBL" id="LR215050">
    <property type="protein sequence ID" value="VEU82771.1"/>
    <property type="molecule type" value="Genomic_DNA"/>
</dbReference>
<dbReference type="STRING" id="1408416.GCA_000702765_00233"/>
<gene>
    <name evidence="2" type="ORF">NCTC10172_00794</name>
</gene>
<protein>
    <submittedName>
        <fullName evidence="2">Uncharacterized protein</fullName>
    </submittedName>
</protein>
<keyword evidence="1" id="KW-0472">Membrane</keyword>
<keyword evidence="1" id="KW-0812">Transmembrane</keyword>
<organism evidence="2 3">
    <name type="scientific">Acholeplasma hippikon</name>
    <dbReference type="NCBI Taxonomy" id="264636"/>
    <lineage>
        <taxon>Bacteria</taxon>
        <taxon>Bacillati</taxon>
        <taxon>Mycoplasmatota</taxon>
        <taxon>Mollicutes</taxon>
        <taxon>Acholeplasmatales</taxon>
        <taxon>Acholeplasmataceae</taxon>
        <taxon>Acholeplasma</taxon>
    </lineage>
</organism>
<evidence type="ECO:0000313" key="2">
    <source>
        <dbReference type="EMBL" id="VEU82771.1"/>
    </source>
</evidence>
<name>A0A449BJX2_9MOLU</name>
<feature type="transmembrane region" description="Helical" evidence="1">
    <location>
        <begin position="118"/>
        <end position="140"/>
    </location>
</feature>
<dbReference type="KEGG" id="ahk:NCTC10172_00794"/>
<reference evidence="2 3" key="1">
    <citation type="submission" date="2019-01" db="EMBL/GenBank/DDBJ databases">
        <authorList>
            <consortium name="Pathogen Informatics"/>
        </authorList>
    </citation>
    <scope>NUCLEOTIDE SEQUENCE [LARGE SCALE GENOMIC DNA]</scope>
    <source>
        <strain evidence="2 3">NCTC10172</strain>
    </source>
</reference>
<accession>A0A449BJX2</accession>
<evidence type="ECO:0000256" key="1">
    <source>
        <dbReference type="SAM" id="Phobius"/>
    </source>
</evidence>
<feature type="transmembrane region" description="Helical" evidence="1">
    <location>
        <begin position="70"/>
        <end position="91"/>
    </location>
</feature>
<dbReference type="AlphaFoldDB" id="A0A449BJX2"/>
<dbReference type="Proteomes" id="UP000290909">
    <property type="component" value="Chromosome"/>
</dbReference>